<dbReference type="OrthoDB" id="8613028at2"/>
<gene>
    <name evidence="2" type="ORF">FRY98_22225</name>
</gene>
<dbReference type="PANTHER" id="PTHR37305:SF1">
    <property type="entry name" value="MEMBRANE PROTEIN"/>
    <property type="match status" value="1"/>
</dbReference>
<dbReference type="Pfam" id="PF12730">
    <property type="entry name" value="ABC2_membrane_4"/>
    <property type="match status" value="1"/>
</dbReference>
<dbReference type="AlphaFoldDB" id="A0A5D0CKG5"/>
<organism evidence="2 3">
    <name type="scientific">Paenibacillus faecis</name>
    <dbReference type="NCBI Taxonomy" id="862114"/>
    <lineage>
        <taxon>Bacteria</taxon>
        <taxon>Bacillati</taxon>
        <taxon>Bacillota</taxon>
        <taxon>Bacilli</taxon>
        <taxon>Bacillales</taxon>
        <taxon>Paenibacillaceae</taxon>
        <taxon>Paenibacillus</taxon>
    </lineage>
</organism>
<evidence type="ECO:0000313" key="2">
    <source>
        <dbReference type="EMBL" id="TYA10533.1"/>
    </source>
</evidence>
<feature type="transmembrane region" description="Helical" evidence="1">
    <location>
        <begin position="142"/>
        <end position="167"/>
    </location>
</feature>
<comment type="caution">
    <text evidence="2">The sequence shown here is derived from an EMBL/GenBank/DDBJ whole genome shotgun (WGS) entry which is preliminary data.</text>
</comment>
<protein>
    <submittedName>
        <fullName evidence="2">ABC transporter permease</fullName>
    </submittedName>
</protein>
<proteinExistence type="predicted"/>
<feature type="transmembrane region" description="Helical" evidence="1">
    <location>
        <begin position="111"/>
        <end position="136"/>
    </location>
</feature>
<feature type="transmembrane region" description="Helical" evidence="1">
    <location>
        <begin position="21"/>
        <end position="39"/>
    </location>
</feature>
<feature type="transmembrane region" description="Helical" evidence="1">
    <location>
        <begin position="229"/>
        <end position="249"/>
    </location>
</feature>
<keyword evidence="1" id="KW-0472">Membrane</keyword>
<dbReference type="RefSeq" id="WP_148456289.1">
    <property type="nucleotide sequence ID" value="NZ_VSDO01000005.1"/>
</dbReference>
<reference evidence="2 3" key="1">
    <citation type="submission" date="2019-08" db="EMBL/GenBank/DDBJ databases">
        <title>Genome sequencing of Paenibacillus faecis DSM 23593(T).</title>
        <authorList>
            <person name="Kook J.-K."/>
            <person name="Park S.-N."/>
            <person name="Lim Y.K."/>
        </authorList>
    </citation>
    <scope>NUCLEOTIDE SEQUENCE [LARGE SCALE GENOMIC DNA]</scope>
    <source>
        <strain evidence="2 3">DSM 23593</strain>
    </source>
</reference>
<feature type="transmembrane region" description="Helical" evidence="1">
    <location>
        <begin position="174"/>
        <end position="195"/>
    </location>
</feature>
<feature type="transmembrane region" description="Helical" evidence="1">
    <location>
        <begin position="68"/>
        <end position="90"/>
    </location>
</feature>
<dbReference type="PANTHER" id="PTHR37305">
    <property type="entry name" value="INTEGRAL MEMBRANE PROTEIN-RELATED"/>
    <property type="match status" value="1"/>
</dbReference>
<keyword evidence="1" id="KW-0812">Transmembrane</keyword>
<evidence type="ECO:0000313" key="3">
    <source>
        <dbReference type="Proteomes" id="UP000325218"/>
    </source>
</evidence>
<evidence type="ECO:0000256" key="1">
    <source>
        <dbReference type="SAM" id="Phobius"/>
    </source>
</evidence>
<accession>A0A5D0CKG5</accession>
<name>A0A5D0CKG5_9BACL</name>
<keyword evidence="3" id="KW-1185">Reference proteome</keyword>
<sequence length="255" mass="27486">MRSFGKLLTNEWLKLYKKRSFFVPYAVLAAMVLFIVYLFKSMGANEGGMLSGYEFSAWLFNKNGTGQMLTFMAIIGSAGILAKEHSLGTIKLLLIRGQGRSKILASKYVTVLLYSLTLSLVTLFVGIAAGGAAFGFQGVETGLVGALAAAGIHYAYMIVYVTITFLLGVLTRSAGASIGIGMMIVLMEGLVVQLLSRYAFTKYLLFTHADLSVYLNGGTPPVQGVTLPFSLGVIFVYLALFLGASFVTFKKRDVA</sequence>
<keyword evidence="1" id="KW-1133">Transmembrane helix</keyword>
<dbReference type="Proteomes" id="UP000325218">
    <property type="component" value="Unassembled WGS sequence"/>
</dbReference>
<dbReference type="EMBL" id="VSDO01000005">
    <property type="protein sequence ID" value="TYA10533.1"/>
    <property type="molecule type" value="Genomic_DNA"/>
</dbReference>